<dbReference type="InterPro" id="IPR050297">
    <property type="entry name" value="LipidA_mod_glycosyltrf_83"/>
</dbReference>
<keyword evidence="5 8" id="KW-0812">Transmembrane</keyword>
<dbReference type="GO" id="GO:0016763">
    <property type="term" value="F:pentosyltransferase activity"/>
    <property type="evidence" value="ECO:0007669"/>
    <property type="project" value="TreeGrafter"/>
</dbReference>
<feature type="transmembrane region" description="Helical" evidence="8">
    <location>
        <begin position="178"/>
        <end position="196"/>
    </location>
</feature>
<feature type="transmembrane region" description="Helical" evidence="8">
    <location>
        <begin position="354"/>
        <end position="374"/>
    </location>
</feature>
<sequence length="604" mass="68260">MSTVVPPDEVVVRKGLPGKIPARVARDHRHNRLRLRRPRIKARTYESVGLFVLLYGVYLALGYRVVYQQHLVVFDATARLAHGYFVWWNNPPKLAAIGFIWAPLSTLVFLPFTLVKPLATSLMALPATSGFWMALMFVTFLSLMRFLGLSALQRWVIILLVALNPMMLFYAINGMSEAPFMALTAIGVSYFVRWHMTREPHHLSICAMGLTMAALCRYELLVFALIVAVAIPVTLFVRRRSQDEIEGSILAYVGPLFYGIGLWCFFNFLILGDPIYWFRKQFLGGTTDSITPGASGMIGDSGQTGSDGTASVNRALTPFDIIEKVVDVNLRLFPLVLVLMPFLLLYWWRRRDSLAFWLIALLGANAATSALLIFRSDTVALLQLRYNMRDIPVAIIAGAWLISRARPGQVRNGAFAAFAAMLAISIPLTWQTMETYPFQYLERTFIAALETGEDQENSGTRGQYTVGNRDDKEMATYIRRYVPEKRASILTDDGQTFGVMLETGRPQIFRDRIDQGDSKWIIPLEKPWNRVRYILVGRYPRSPFAIQDEVEVRYPGLGGLVGLTAIHANDHYVLLRVARRKPLNPQTRFDSVLNKVRGESPPRL</sequence>
<feature type="transmembrane region" description="Helical" evidence="8">
    <location>
        <begin position="386"/>
        <end position="402"/>
    </location>
</feature>
<feature type="transmembrane region" description="Helical" evidence="8">
    <location>
        <begin position="94"/>
        <end position="115"/>
    </location>
</feature>
<feature type="transmembrane region" description="Helical" evidence="8">
    <location>
        <begin position="42"/>
        <end position="61"/>
    </location>
</feature>
<evidence type="ECO:0000256" key="7">
    <source>
        <dbReference type="ARBA" id="ARBA00023136"/>
    </source>
</evidence>
<dbReference type="RefSeq" id="WP_354699843.1">
    <property type="nucleotide sequence ID" value="NZ_CP114014.1"/>
</dbReference>
<evidence type="ECO:0000256" key="6">
    <source>
        <dbReference type="ARBA" id="ARBA00022989"/>
    </source>
</evidence>
<keyword evidence="6 8" id="KW-1133">Transmembrane helix</keyword>
<evidence type="ECO:0000313" key="9">
    <source>
        <dbReference type="EMBL" id="XAY03289.1"/>
    </source>
</evidence>
<dbReference type="PANTHER" id="PTHR33908:SF11">
    <property type="entry name" value="MEMBRANE PROTEIN"/>
    <property type="match status" value="1"/>
</dbReference>
<dbReference type="PANTHER" id="PTHR33908">
    <property type="entry name" value="MANNOSYLTRANSFERASE YKCB-RELATED"/>
    <property type="match status" value="1"/>
</dbReference>
<dbReference type="AlphaFoldDB" id="A0AAU7APJ7"/>
<keyword evidence="3" id="KW-0328">Glycosyltransferase</keyword>
<evidence type="ECO:0000256" key="4">
    <source>
        <dbReference type="ARBA" id="ARBA00022679"/>
    </source>
</evidence>
<feature type="transmembrane region" description="Helical" evidence="8">
    <location>
        <begin position="414"/>
        <end position="433"/>
    </location>
</feature>
<dbReference type="GO" id="GO:0005886">
    <property type="term" value="C:plasma membrane"/>
    <property type="evidence" value="ECO:0007669"/>
    <property type="project" value="UniProtKB-SubCell"/>
</dbReference>
<organism evidence="9">
    <name type="scientific">Paraconexibacter sp. AEG42_29</name>
    <dbReference type="NCBI Taxonomy" id="2997339"/>
    <lineage>
        <taxon>Bacteria</taxon>
        <taxon>Bacillati</taxon>
        <taxon>Actinomycetota</taxon>
        <taxon>Thermoleophilia</taxon>
        <taxon>Solirubrobacterales</taxon>
        <taxon>Paraconexibacteraceae</taxon>
        <taxon>Paraconexibacter</taxon>
    </lineage>
</organism>
<reference evidence="9" key="1">
    <citation type="submission" date="2022-12" db="EMBL/GenBank/DDBJ databases">
        <title>Paraconexibacter alkalitolerans sp. nov. and Baekduia alba sp. nov., isolated from soil and emended description of the genera Paraconexibacter (Chun et al., 2020) and Baekduia (An et al., 2020).</title>
        <authorList>
            <person name="Vieira S."/>
            <person name="Huber K.J."/>
            <person name="Geppert A."/>
            <person name="Wolf J."/>
            <person name="Neumann-Schaal M."/>
            <person name="Muesken M."/>
            <person name="Overmann J."/>
        </authorList>
    </citation>
    <scope>NUCLEOTIDE SEQUENCE</scope>
    <source>
        <strain evidence="9">AEG42_29</strain>
    </source>
</reference>
<name>A0AAU7APJ7_9ACTN</name>
<dbReference type="GO" id="GO:0009103">
    <property type="term" value="P:lipopolysaccharide biosynthetic process"/>
    <property type="evidence" value="ECO:0007669"/>
    <property type="project" value="UniProtKB-ARBA"/>
</dbReference>
<evidence type="ECO:0000256" key="3">
    <source>
        <dbReference type="ARBA" id="ARBA00022676"/>
    </source>
</evidence>
<accession>A0AAU7APJ7</accession>
<feature type="transmembrane region" description="Helical" evidence="8">
    <location>
        <begin position="217"/>
        <end position="237"/>
    </location>
</feature>
<dbReference type="EMBL" id="CP114014">
    <property type="protein sequence ID" value="XAY03289.1"/>
    <property type="molecule type" value="Genomic_DNA"/>
</dbReference>
<feature type="transmembrane region" description="Helical" evidence="8">
    <location>
        <begin position="155"/>
        <end position="172"/>
    </location>
</feature>
<evidence type="ECO:0000256" key="8">
    <source>
        <dbReference type="SAM" id="Phobius"/>
    </source>
</evidence>
<evidence type="ECO:0008006" key="10">
    <source>
        <dbReference type="Google" id="ProtNLM"/>
    </source>
</evidence>
<evidence type="ECO:0000256" key="2">
    <source>
        <dbReference type="ARBA" id="ARBA00022475"/>
    </source>
</evidence>
<proteinExistence type="predicted"/>
<comment type="subcellular location">
    <subcellularLocation>
        <location evidence="1">Cell membrane</location>
        <topology evidence="1">Multi-pass membrane protein</topology>
    </subcellularLocation>
</comment>
<evidence type="ECO:0000256" key="1">
    <source>
        <dbReference type="ARBA" id="ARBA00004651"/>
    </source>
</evidence>
<evidence type="ECO:0000256" key="5">
    <source>
        <dbReference type="ARBA" id="ARBA00022692"/>
    </source>
</evidence>
<keyword evidence="7 8" id="KW-0472">Membrane</keyword>
<keyword evidence="4" id="KW-0808">Transferase</keyword>
<dbReference type="KEGG" id="parq:DSM112329_00101"/>
<gene>
    <name evidence="9" type="ORF">DSM112329_00101</name>
</gene>
<feature type="transmembrane region" description="Helical" evidence="8">
    <location>
        <begin position="249"/>
        <end position="271"/>
    </location>
</feature>
<protein>
    <recommendedName>
        <fullName evidence="10">Glycosyltransferase RgtA/B/C/D-like domain-containing protein</fullName>
    </recommendedName>
</protein>
<keyword evidence="2" id="KW-1003">Cell membrane</keyword>
<feature type="transmembrane region" description="Helical" evidence="8">
    <location>
        <begin position="328"/>
        <end position="348"/>
    </location>
</feature>
<feature type="transmembrane region" description="Helical" evidence="8">
    <location>
        <begin position="121"/>
        <end position="143"/>
    </location>
</feature>